<evidence type="ECO:0000313" key="2">
    <source>
        <dbReference type="Proteomes" id="UP000188268"/>
    </source>
</evidence>
<proteinExistence type="predicted"/>
<sequence>MAQLRDLQIRNRDKRDPTICLKRTLSDG</sequence>
<dbReference type="EMBL" id="AWWV01012528">
    <property type="protein sequence ID" value="OMO66410.1"/>
    <property type="molecule type" value="Genomic_DNA"/>
</dbReference>
<accession>A0A1R3H7Z4</accession>
<keyword evidence="2" id="KW-1185">Reference proteome</keyword>
<organism evidence="1 2">
    <name type="scientific">Corchorus capsularis</name>
    <name type="common">Jute</name>
    <dbReference type="NCBI Taxonomy" id="210143"/>
    <lineage>
        <taxon>Eukaryota</taxon>
        <taxon>Viridiplantae</taxon>
        <taxon>Streptophyta</taxon>
        <taxon>Embryophyta</taxon>
        <taxon>Tracheophyta</taxon>
        <taxon>Spermatophyta</taxon>
        <taxon>Magnoliopsida</taxon>
        <taxon>eudicotyledons</taxon>
        <taxon>Gunneridae</taxon>
        <taxon>Pentapetalae</taxon>
        <taxon>rosids</taxon>
        <taxon>malvids</taxon>
        <taxon>Malvales</taxon>
        <taxon>Malvaceae</taxon>
        <taxon>Grewioideae</taxon>
        <taxon>Apeibeae</taxon>
        <taxon>Corchorus</taxon>
    </lineage>
</organism>
<reference evidence="1 2" key="1">
    <citation type="submission" date="2013-09" db="EMBL/GenBank/DDBJ databases">
        <title>Corchorus capsularis genome sequencing.</title>
        <authorList>
            <person name="Alam M."/>
            <person name="Haque M.S."/>
            <person name="Islam M.S."/>
            <person name="Emdad E.M."/>
            <person name="Islam M.M."/>
            <person name="Ahmed B."/>
            <person name="Halim A."/>
            <person name="Hossen Q.M.M."/>
            <person name="Hossain M.Z."/>
            <person name="Ahmed R."/>
            <person name="Khan M.M."/>
            <person name="Islam R."/>
            <person name="Rashid M.M."/>
            <person name="Khan S.A."/>
            <person name="Rahman M.S."/>
            <person name="Alam M."/>
        </authorList>
    </citation>
    <scope>NUCLEOTIDE SEQUENCE [LARGE SCALE GENOMIC DNA]</scope>
    <source>
        <strain evidence="2">cv. CVL-1</strain>
        <tissue evidence="1">Whole seedling</tissue>
    </source>
</reference>
<name>A0A1R3H7Z4_COCAP</name>
<gene>
    <name evidence="1" type="ORF">CCACVL1_21169</name>
</gene>
<dbReference type="Proteomes" id="UP000188268">
    <property type="component" value="Unassembled WGS sequence"/>
</dbReference>
<comment type="caution">
    <text evidence="1">The sequence shown here is derived from an EMBL/GenBank/DDBJ whole genome shotgun (WGS) entry which is preliminary data.</text>
</comment>
<evidence type="ECO:0000313" key="1">
    <source>
        <dbReference type="EMBL" id="OMO66410.1"/>
    </source>
</evidence>
<dbReference type="Gramene" id="OMO66410">
    <property type="protein sequence ID" value="OMO66410"/>
    <property type="gene ID" value="CCACVL1_21169"/>
</dbReference>
<protein>
    <submittedName>
        <fullName evidence="1">Uncharacterized protein</fullName>
    </submittedName>
</protein>
<dbReference type="AlphaFoldDB" id="A0A1R3H7Z4"/>